<name>A0ABW4Z856_9BACT</name>
<reference evidence="6" key="1">
    <citation type="journal article" date="2019" name="Int. J. Syst. Evol. Microbiol.">
        <title>The Global Catalogue of Microorganisms (GCM) 10K type strain sequencing project: providing services to taxonomists for standard genome sequencing and annotation.</title>
        <authorList>
            <consortium name="The Broad Institute Genomics Platform"/>
            <consortium name="The Broad Institute Genome Sequencing Center for Infectious Disease"/>
            <person name="Wu L."/>
            <person name="Ma J."/>
        </authorList>
    </citation>
    <scope>NUCLEOTIDE SEQUENCE [LARGE SCALE GENOMIC DNA]</scope>
    <source>
        <strain evidence="6">CCUG 57942</strain>
    </source>
</reference>
<dbReference type="InterPro" id="IPR017850">
    <property type="entry name" value="Alkaline_phosphatase_core_sf"/>
</dbReference>
<feature type="chain" id="PRO_5045576260" evidence="3">
    <location>
        <begin position="24"/>
        <end position="473"/>
    </location>
</feature>
<accession>A0ABW4Z856</accession>
<organism evidence="5 6">
    <name type="scientific">Rubritalea tangerina</name>
    <dbReference type="NCBI Taxonomy" id="430798"/>
    <lineage>
        <taxon>Bacteria</taxon>
        <taxon>Pseudomonadati</taxon>
        <taxon>Verrucomicrobiota</taxon>
        <taxon>Verrucomicrobiia</taxon>
        <taxon>Verrucomicrobiales</taxon>
        <taxon>Rubritaleaceae</taxon>
        <taxon>Rubritalea</taxon>
    </lineage>
</organism>
<evidence type="ECO:0000256" key="2">
    <source>
        <dbReference type="ARBA" id="ARBA00022801"/>
    </source>
</evidence>
<evidence type="ECO:0000313" key="6">
    <source>
        <dbReference type="Proteomes" id="UP001597389"/>
    </source>
</evidence>
<proteinExistence type="inferred from homology"/>
<dbReference type="Gene3D" id="3.30.1120.10">
    <property type="match status" value="1"/>
</dbReference>
<dbReference type="InterPro" id="IPR000917">
    <property type="entry name" value="Sulfatase_N"/>
</dbReference>
<keyword evidence="6" id="KW-1185">Reference proteome</keyword>
<dbReference type="SUPFAM" id="SSF53649">
    <property type="entry name" value="Alkaline phosphatase-like"/>
    <property type="match status" value="1"/>
</dbReference>
<dbReference type="Pfam" id="PF14707">
    <property type="entry name" value="Sulfatase_C"/>
    <property type="match status" value="1"/>
</dbReference>
<dbReference type="PANTHER" id="PTHR42693:SF53">
    <property type="entry name" value="ENDO-4-O-SULFATASE"/>
    <property type="match status" value="1"/>
</dbReference>
<evidence type="ECO:0000256" key="1">
    <source>
        <dbReference type="ARBA" id="ARBA00008779"/>
    </source>
</evidence>
<dbReference type="EMBL" id="JBHUJB010000020">
    <property type="protein sequence ID" value="MFD2158069.1"/>
    <property type="molecule type" value="Genomic_DNA"/>
</dbReference>
<dbReference type="PANTHER" id="PTHR42693">
    <property type="entry name" value="ARYLSULFATASE FAMILY MEMBER"/>
    <property type="match status" value="1"/>
</dbReference>
<dbReference type="Proteomes" id="UP001597389">
    <property type="component" value="Unassembled WGS sequence"/>
</dbReference>
<feature type="signal peptide" evidence="3">
    <location>
        <begin position="1"/>
        <end position="23"/>
    </location>
</feature>
<dbReference type="RefSeq" id="WP_377088827.1">
    <property type="nucleotide sequence ID" value="NZ_JBHSJL010000014.1"/>
</dbReference>
<keyword evidence="2" id="KW-0378">Hydrolase</keyword>
<feature type="domain" description="Sulfatase N-terminal" evidence="4">
    <location>
        <begin position="26"/>
        <end position="337"/>
    </location>
</feature>
<sequence>MRHIILTTLTLLGLIATLTSVNAQKPNFIVIFADDLGYGDLGCFGNQNIRTPRIDQLAQEGMKFDHFYAQNVCGPSRSALLTGCYPLRNAKKQNKVTTHPFLHSKELTIAEVLKPAGYLSACIGKWDQAGHSQTRFDPDLMPRKQGFDYFFGTPSSNDLTLHLMENETTVSKKADMATCTQLLTDKAIAFIERNQNSPFFLYLAHPMPHVKLDATPRFKGKSSAGLYGDVVEELDFHTGRLIDTLHKLKLSAHTYVIFTSDNGPWYMAKSKFHQKRGEVSHGGSAHPLRGYKVNTWEGGARVPCIVWNPQSVPPGHTNSEIARTLDFLPTFAALAGAPLPQDRIIDGKDITPLIHNTKDATSPSNSFFYYSLTQLMAVRKGDWKLHLPRTTNVAKKWNVYTKDEDILDHSAPLLFNIKTDPSEQSNLASHHPEIVADLTQLANQARADIGDYNRIGSGARFFDPQPKRPDISK</sequence>
<dbReference type="Gene3D" id="3.40.720.10">
    <property type="entry name" value="Alkaline Phosphatase, subunit A"/>
    <property type="match status" value="1"/>
</dbReference>
<keyword evidence="3" id="KW-0732">Signal</keyword>
<comment type="similarity">
    <text evidence="1">Belongs to the sulfatase family.</text>
</comment>
<evidence type="ECO:0000313" key="5">
    <source>
        <dbReference type="EMBL" id="MFD2158069.1"/>
    </source>
</evidence>
<evidence type="ECO:0000259" key="4">
    <source>
        <dbReference type="Pfam" id="PF00884"/>
    </source>
</evidence>
<protein>
    <submittedName>
        <fullName evidence="5">Sulfatase</fullName>
    </submittedName>
</protein>
<evidence type="ECO:0000256" key="3">
    <source>
        <dbReference type="SAM" id="SignalP"/>
    </source>
</evidence>
<dbReference type="CDD" id="cd16026">
    <property type="entry name" value="GALNS_like"/>
    <property type="match status" value="1"/>
</dbReference>
<gene>
    <name evidence="5" type="ORF">ACFSW8_04065</name>
</gene>
<dbReference type="InterPro" id="IPR050738">
    <property type="entry name" value="Sulfatase"/>
</dbReference>
<dbReference type="Pfam" id="PF00884">
    <property type="entry name" value="Sulfatase"/>
    <property type="match status" value="1"/>
</dbReference>
<comment type="caution">
    <text evidence="5">The sequence shown here is derived from an EMBL/GenBank/DDBJ whole genome shotgun (WGS) entry which is preliminary data.</text>
</comment>